<comment type="similarity">
    <text evidence="1">Belongs to the 'phage' integrase family.</text>
</comment>
<dbReference type="InterPro" id="IPR004107">
    <property type="entry name" value="Integrase_SAM-like_N"/>
</dbReference>
<dbReference type="InterPro" id="IPR050808">
    <property type="entry name" value="Phage_Integrase"/>
</dbReference>
<dbReference type="GO" id="GO:0015074">
    <property type="term" value="P:DNA integration"/>
    <property type="evidence" value="ECO:0007669"/>
    <property type="project" value="UniProtKB-KW"/>
</dbReference>
<protein>
    <recommendedName>
        <fullName evidence="10">Tyr recombinase domain-containing protein</fullName>
    </recommendedName>
</protein>
<feature type="domain" description="Tyr recombinase" evidence="6">
    <location>
        <begin position="90"/>
        <end position="234"/>
    </location>
</feature>
<dbReference type="EMBL" id="PIEU01000085">
    <property type="protein sequence ID" value="PZL72447.1"/>
    <property type="molecule type" value="Genomic_DNA"/>
</dbReference>
<dbReference type="InterPro" id="IPR044068">
    <property type="entry name" value="CB"/>
</dbReference>
<dbReference type="Gene3D" id="1.10.150.130">
    <property type="match status" value="1"/>
</dbReference>
<dbReference type="InterPro" id="IPR011010">
    <property type="entry name" value="DNA_brk_join_enz"/>
</dbReference>
<evidence type="ECO:0000256" key="4">
    <source>
        <dbReference type="ARBA" id="ARBA00023172"/>
    </source>
</evidence>
<dbReference type="Pfam" id="PF14659">
    <property type="entry name" value="Phage_int_SAM_3"/>
    <property type="match status" value="1"/>
</dbReference>
<dbReference type="Pfam" id="PF00589">
    <property type="entry name" value="Phage_integrase"/>
    <property type="match status" value="1"/>
</dbReference>
<accession>A0A2W3Z7P2</accession>
<dbReference type="SUPFAM" id="SSF56349">
    <property type="entry name" value="DNA breaking-rejoining enzymes"/>
    <property type="match status" value="1"/>
</dbReference>
<feature type="domain" description="Core-binding (CB)" evidence="7">
    <location>
        <begin position="1"/>
        <end position="69"/>
    </location>
</feature>
<reference evidence="8 9" key="1">
    <citation type="submission" date="2017-11" db="EMBL/GenBank/DDBJ databases">
        <title>Draft genome sequence of Enterococcus plantarum TRW2 strain isolated from lettuce.</title>
        <authorList>
            <person name="Kim E.B."/>
            <person name="Marco M.L."/>
            <person name="Williams T.R."/>
            <person name="You I.H."/>
        </authorList>
    </citation>
    <scope>NUCLEOTIDE SEQUENCE [LARGE SCALE GENOMIC DNA]</scope>
    <source>
        <strain evidence="8 9">TRW2</strain>
    </source>
</reference>
<dbReference type="InterPro" id="IPR010998">
    <property type="entry name" value="Integrase_recombinase_N"/>
</dbReference>
<dbReference type="Proteomes" id="UP000249828">
    <property type="component" value="Unassembled WGS sequence"/>
</dbReference>
<dbReference type="AlphaFoldDB" id="A0A2W3Z7P2"/>
<keyword evidence="4" id="KW-0233">DNA recombination</keyword>
<evidence type="ECO:0000256" key="2">
    <source>
        <dbReference type="ARBA" id="ARBA00022908"/>
    </source>
</evidence>
<keyword evidence="3 5" id="KW-0238">DNA-binding</keyword>
<evidence type="ECO:0000256" key="1">
    <source>
        <dbReference type="ARBA" id="ARBA00008857"/>
    </source>
</evidence>
<evidence type="ECO:0000313" key="9">
    <source>
        <dbReference type="Proteomes" id="UP000249828"/>
    </source>
</evidence>
<dbReference type="PANTHER" id="PTHR30629:SF2">
    <property type="entry name" value="PROPHAGE INTEGRASE INTS-RELATED"/>
    <property type="match status" value="1"/>
</dbReference>
<keyword evidence="2" id="KW-0229">DNA integration</keyword>
<sequence>MAPNIKESTYASYSSKLQVHVLPSLENRALKKITALDIEKLVKRLAHSLATSSIRIVFRIVKSCFEAAKERDYIYMNPCERIILSKVNKQKVQALTRERQRAVEAESKKTEQGLPILLALETGMRIGEICTLKWEDIDFDSSVLKVQRTKQRIALPNLAGQRTKIVETIPKTVNASRSIPLSQKIKEALLHWKKQSNSEYVVTANEHSVEPRTVSYRFERIKQKIGEELSFKME</sequence>
<dbReference type="GO" id="GO:0003677">
    <property type="term" value="F:DNA binding"/>
    <property type="evidence" value="ECO:0007669"/>
    <property type="project" value="UniProtKB-UniRule"/>
</dbReference>
<name>A0A2W3Z7P2_9ENTE</name>
<organism evidence="8 9">
    <name type="scientific">Enterococcus plantarum</name>
    <dbReference type="NCBI Taxonomy" id="1077675"/>
    <lineage>
        <taxon>Bacteria</taxon>
        <taxon>Bacillati</taxon>
        <taxon>Bacillota</taxon>
        <taxon>Bacilli</taxon>
        <taxon>Lactobacillales</taxon>
        <taxon>Enterococcaceae</taxon>
        <taxon>Enterococcus</taxon>
    </lineage>
</organism>
<dbReference type="PROSITE" id="PS51900">
    <property type="entry name" value="CB"/>
    <property type="match status" value="1"/>
</dbReference>
<keyword evidence="9" id="KW-1185">Reference proteome</keyword>
<dbReference type="STRING" id="1077675.BCR22_05290"/>
<dbReference type="PANTHER" id="PTHR30629">
    <property type="entry name" value="PROPHAGE INTEGRASE"/>
    <property type="match status" value="1"/>
</dbReference>
<evidence type="ECO:0008006" key="10">
    <source>
        <dbReference type="Google" id="ProtNLM"/>
    </source>
</evidence>
<gene>
    <name evidence="8" type="ORF">CI088_10510</name>
</gene>
<proteinExistence type="inferred from homology"/>
<dbReference type="GO" id="GO:0006310">
    <property type="term" value="P:DNA recombination"/>
    <property type="evidence" value="ECO:0007669"/>
    <property type="project" value="UniProtKB-KW"/>
</dbReference>
<dbReference type="InterPro" id="IPR002104">
    <property type="entry name" value="Integrase_catalytic"/>
</dbReference>
<evidence type="ECO:0000259" key="6">
    <source>
        <dbReference type="PROSITE" id="PS51898"/>
    </source>
</evidence>
<evidence type="ECO:0000313" key="8">
    <source>
        <dbReference type="EMBL" id="PZL72447.1"/>
    </source>
</evidence>
<evidence type="ECO:0000256" key="3">
    <source>
        <dbReference type="ARBA" id="ARBA00023125"/>
    </source>
</evidence>
<dbReference type="PROSITE" id="PS51898">
    <property type="entry name" value="TYR_RECOMBINASE"/>
    <property type="match status" value="1"/>
</dbReference>
<dbReference type="InterPro" id="IPR013762">
    <property type="entry name" value="Integrase-like_cat_sf"/>
</dbReference>
<comment type="caution">
    <text evidence="8">The sequence shown here is derived from an EMBL/GenBank/DDBJ whole genome shotgun (WGS) entry which is preliminary data.</text>
</comment>
<dbReference type="Gene3D" id="1.10.443.10">
    <property type="entry name" value="Intergrase catalytic core"/>
    <property type="match status" value="1"/>
</dbReference>
<evidence type="ECO:0000259" key="7">
    <source>
        <dbReference type="PROSITE" id="PS51900"/>
    </source>
</evidence>
<evidence type="ECO:0000256" key="5">
    <source>
        <dbReference type="PROSITE-ProRule" id="PRU01248"/>
    </source>
</evidence>